<organism evidence="2 3">
    <name type="scientific">Rhodovastum atsumiense</name>
    <dbReference type="NCBI Taxonomy" id="504468"/>
    <lineage>
        <taxon>Bacteria</taxon>
        <taxon>Pseudomonadati</taxon>
        <taxon>Pseudomonadota</taxon>
        <taxon>Alphaproteobacteria</taxon>
        <taxon>Acetobacterales</taxon>
        <taxon>Acetobacteraceae</taxon>
        <taxon>Rhodovastum</taxon>
    </lineage>
</organism>
<reference evidence="2 3" key="1">
    <citation type="submission" date="2019-09" db="EMBL/GenBank/DDBJ databases">
        <title>Genome sequence of Rhodovastum atsumiense, a diverse member of the Acetobacteraceae family of non-sulfur purple photosynthetic bacteria.</title>
        <authorList>
            <person name="Meyer T."/>
            <person name="Kyndt J."/>
        </authorList>
    </citation>
    <scope>NUCLEOTIDE SEQUENCE [LARGE SCALE GENOMIC DNA]</scope>
    <source>
        <strain evidence="2 3">DSM 21279</strain>
    </source>
</reference>
<dbReference type="RefSeq" id="WP_150040936.1">
    <property type="nucleotide sequence ID" value="NZ_OW485601.1"/>
</dbReference>
<dbReference type="SMART" id="SM00460">
    <property type="entry name" value="TGc"/>
    <property type="match status" value="1"/>
</dbReference>
<dbReference type="InterPro" id="IPR038765">
    <property type="entry name" value="Papain-like_cys_pep_sf"/>
</dbReference>
<dbReference type="AlphaFoldDB" id="A0A5M6IUC5"/>
<dbReference type="Proteomes" id="UP000325255">
    <property type="component" value="Unassembled WGS sequence"/>
</dbReference>
<keyword evidence="3" id="KW-1185">Reference proteome</keyword>
<proteinExistence type="predicted"/>
<sequence length="302" mass="34082">MLPVPSQADALPSVLTVRHVTTYRYASPVRPGEHRMMLRPRESHDLRLIRARLTISPQPAQLRWVHDVFDNSVAVATFNDQATELAFDSEVRLEHTEVPLPEYTLDAAAQHFPFTYPCDDMPDLLRALHRRHPEPDLDLWVKAFLPRSGRTGTMALLRTITAEIRETFRYSRRLERGVQAPTETLSRRSGTCRDFALLMMEAVRTIGLAARFVSGYIFVPGFEPDPILGGGATHAWLQVYLPGAGWVDFDPTNSIVGNRNLIRVAVAWDPAQALPLWGSYFGFGSAFLGMDVSVCVREERQR</sequence>
<dbReference type="Pfam" id="PF01841">
    <property type="entry name" value="Transglut_core"/>
    <property type="match status" value="1"/>
</dbReference>
<accession>A0A5M6IUC5</accession>
<dbReference type="Gene3D" id="3.10.620.30">
    <property type="match status" value="1"/>
</dbReference>
<dbReference type="SUPFAM" id="SSF54001">
    <property type="entry name" value="Cysteine proteinases"/>
    <property type="match status" value="1"/>
</dbReference>
<dbReference type="PANTHER" id="PTHR33490:SF1">
    <property type="entry name" value="SLL1233 PROTEIN"/>
    <property type="match status" value="1"/>
</dbReference>
<feature type="domain" description="Transglutaminase-like" evidence="1">
    <location>
        <begin position="184"/>
        <end position="253"/>
    </location>
</feature>
<dbReference type="PANTHER" id="PTHR33490">
    <property type="entry name" value="BLR5614 PROTEIN-RELATED"/>
    <property type="match status" value="1"/>
</dbReference>
<evidence type="ECO:0000313" key="3">
    <source>
        <dbReference type="Proteomes" id="UP000325255"/>
    </source>
</evidence>
<comment type="caution">
    <text evidence="2">The sequence shown here is derived from an EMBL/GenBank/DDBJ whole genome shotgun (WGS) entry which is preliminary data.</text>
</comment>
<dbReference type="InterPro" id="IPR002931">
    <property type="entry name" value="Transglutaminase-like"/>
</dbReference>
<name>A0A5M6IUC5_9PROT</name>
<dbReference type="InterPro" id="IPR013589">
    <property type="entry name" value="Bac_transglu_N"/>
</dbReference>
<dbReference type="OrthoDB" id="9804023at2"/>
<dbReference type="EMBL" id="VWPK01000016">
    <property type="protein sequence ID" value="KAA5611926.1"/>
    <property type="molecule type" value="Genomic_DNA"/>
</dbReference>
<dbReference type="Pfam" id="PF08379">
    <property type="entry name" value="Bact_transglu_N"/>
    <property type="match status" value="1"/>
</dbReference>
<gene>
    <name evidence="2" type="ORF">F1189_11725</name>
</gene>
<evidence type="ECO:0000313" key="2">
    <source>
        <dbReference type="EMBL" id="KAA5611926.1"/>
    </source>
</evidence>
<evidence type="ECO:0000259" key="1">
    <source>
        <dbReference type="SMART" id="SM00460"/>
    </source>
</evidence>
<protein>
    <submittedName>
        <fullName evidence="2">Transglutaminase family protein</fullName>
    </submittedName>
</protein>